<reference evidence="2" key="2">
    <citation type="submission" date="2020-09" db="EMBL/GenBank/DDBJ databases">
        <authorList>
            <person name="Sun Q."/>
            <person name="Ohkuma M."/>
        </authorList>
    </citation>
    <scope>NUCLEOTIDE SEQUENCE</scope>
    <source>
        <strain evidence="2">JCM 5069</strain>
    </source>
</reference>
<name>A0A919GNN4_9ACTN</name>
<evidence type="ECO:0000256" key="1">
    <source>
        <dbReference type="SAM" id="MobiDB-lite"/>
    </source>
</evidence>
<proteinExistence type="predicted"/>
<accession>A0A919GNN4</accession>
<comment type="caution">
    <text evidence="2">The sequence shown here is derived from an EMBL/GenBank/DDBJ whole genome shotgun (WGS) entry which is preliminary data.</text>
</comment>
<organism evidence="2 3">
    <name type="scientific">Streptomyces sulfonofaciens</name>
    <dbReference type="NCBI Taxonomy" id="68272"/>
    <lineage>
        <taxon>Bacteria</taxon>
        <taxon>Bacillati</taxon>
        <taxon>Actinomycetota</taxon>
        <taxon>Actinomycetes</taxon>
        <taxon>Kitasatosporales</taxon>
        <taxon>Streptomycetaceae</taxon>
        <taxon>Streptomyces</taxon>
    </lineage>
</organism>
<evidence type="ECO:0000313" key="3">
    <source>
        <dbReference type="Proteomes" id="UP000603708"/>
    </source>
</evidence>
<protein>
    <submittedName>
        <fullName evidence="2">Uncharacterized protein</fullName>
    </submittedName>
</protein>
<reference evidence="2" key="1">
    <citation type="journal article" date="2014" name="Int. J. Syst. Evol. Microbiol.">
        <title>Complete genome sequence of Corynebacterium casei LMG S-19264T (=DSM 44701T), isolated from a smear-ripened cheese.</title>
        <authorList>
            <consortium name="US DOE Joint Genome Institute (JGI-PGF)"/>
            <person name="Walter F."/>
            <person name="Albersmeier A."/>
            <person name="Kalinowski J."/>
            <person name="Ruckert C."/>
        </authorList>
    </citation>
    <scope>NUCLEOTIDE SEQUENCE</scope>
    <source>
        <strain evidence="2">JCM 5069</strain>
    </source>
</reference>
<evidence type="ECO:0000313" key="2">
    <source>
        <dbReference type="EMBL" id="GHH87947.1"/>
    </source>
</evidence>
<dbReference type="EMBL" id="BNCD01000031">
    <property type="protein sequence ID" value="GHH87947.1"/>
    <property type="molecule type" value="Genomic_DNA"/>
</dbReference>
<dbReference type="Proteomes" id="UP000603708">
    <property type="component" value="Unassembled WGS sequence"/>
</dbReference>
<gene>
    <name evidence="2" type="ORF">GCM10018793_65720</name>
</gene>
<keyword evidence="3" id="KW-1185">Reference proteome</keyword>
<sequence length="175" mass="17382">MQAGGRECVDAVPVLTAGLARGRDCCGAVGGRAAAEEWAVDRGCGGDTQGAALAASYGHILVERGGLGGFGGVRGGGAEEVGDLARHVSTGFSPWRCTTAPSAALQAVGIRSPPSPDAEAVRTMLPRVCFRCGSAACAPKKQLSTSVLMTSRQSSGLSAQRPALGAQGSGVVAGQ</sequence>
<dbReference type="AlphaFoldDB" id="A0A919GNN4"/>
<feature type="region of interest" description="Disordered" evidence="1">
    <location>
        <begin position="154"/>
        <end position="175"/>
    </location>
</feature>